<dbReference type="InterPro" id="IPR046520">
    <property type="entry name" value="DUF6697"/>
</dbReference>
<feature type="coiled-coil region" evidence="1">
    <location>
        <begin position="15"/>
        <end position="85"/>
    </location>
</feature>
<accession>A0A401GWM9</accession>
<feature type="coiled-coil region" evidence="1">
    <location>
        <begin position="134"/>
        <end position="210"/>
    </location>
</feature>
<gene>
    <name evidence="4" type="ORF">SCP_0900510</name>
</gene>
<feature type="region of interest" description="Disordered" evidence="2">
    <location>
        <begin position="412"/>
        <end position="433"/>
    </location>
</feature>
<sequence>MDTLSADPELASELVKLLNKELQATRAKLEASEQARVRSLSVHTEGATPAAENYRRRAHDAEAQVAVLSHDNEILQEEVSRLREAAVPLFTVSEDMKDDVDMKSCLQGICPAVEEVHRLKSQMEDSSEANAESIAQLRERVIKLKEKYEQSKAEKLELHDAREAADAVVVQLTEERDVAFTALHDAQRKVRRLEEQIQKKNEEWDNVDIADDTREAVTCFDYMADLPPIEDQTNISRDSLGLKHVKKNLQGCLTKEIKALCAEEPLVVNELFMWASKESQHAIVLSPAFEYHAGVGNKLWVKTTDHECLLGQTREVFFHDQLTSRWNYAGTFKCLNLFTLITKEYKQLSKFVKSAVMRRTLRTPHLIPPIVKKLIADLYDKGVAKVECTGLQCIGFNHDLYDSLKALKPQSYSTKRKQGDDGEMPNKKAKHTN</sequence>
<feature type="domain" description="DUF6697" evidence="3">
    <location>
        <begin position="300"/>
        <end position="405"/>
    </location>
</feature>
<keyword evidence="5" id="KW-1185">Reference proteome</keyword>
<evidence type="ECO:0000313" key="5">
    <source>
        <dbReference type="Proteomes" id="UP000287166"/>
    </source>
</evidence>
<evidence type="ECO:0000256" key="2">
    <source>
        <dbReference type="SAM" id="MobiDB-lite"/>
    </source>
</evidence>
<keyword evidence="1" id="KW-0175">Coiled coil</keyword>
<dbReference type="Pfam" id="PF20411">
    <property type="entry name" value="DUF6697"/>
    <property type="match status" value="1"/>
</dbReference>
<dbReference type="EMBL" id="BFAD01000009">
    <property type="protein sequence ID" value="GBE86174.1"/>
    <property type="molecule type" value="Genomic_DNA"/>
</dbReference>
<dbReference type="OrthoDB" id="3219211at2759"/>
<dbReference type="Proteomes" id="UP000287166">
    <property type="component" value="Unassembled WGS sequence"/>
</dbReference>
<dbReference type="GeneID" id="38783091"/>
<comment type="caution">
    <text evidence="4">The sequence shown here is derived from an EMBL/GenBank/DDBJ whole genome shotgun (WGS) entry which is preliminary data.</text>
</comment>
<feature type="compositionally biased region" description="Basic and acidic residues" evidence="2">
    <location>
        <begin position="417"/>
        <end position="426"/>
    </location>
</feature>
<reference evidence="4 5" key="1">
    <citation type="journal article" date="2018" name="Sci. Rep.">
        <title>Genome sequence of the cauliflower mushroom Sparassis crispa (Hanabiratake) and its association with beneficial usage.</title>
        <authorList>
            <person name="Kiyama R."/>
            <person name="Furutani Y."/>
            <person name="Kawaguchi K."/>
            <person name="Nakanishi T."/>
        </authorList>
    </citation>
    <scope>NUCLEOTIDE SEQUENCE [LARGE SCALE GENOMIC DNA]</scope>
</reference>
<dbReference type="RefSeq" id="XP_027617087.1">
    <property type="nucleotide sequence ID" value="XM_027761286.1"/>
</dbReference>
<evidence type="ECO:0000259" key="3">
    <source>
        <dbReference type="Pfam" id="PF20411"/>
    </source>
</evidence>
<evidence type="ECO:0000313" key="4">
    <source>
        <dbReference type="EMBL" id="GBE86174.1"/>
    </source>
</evidence>
<dbReference type="AlphaFoldDB" id="A0A401GWM9"/>
<dbReference type="InParanoid" id="A0A401GWM9"/>
<evidence type="ECO:0000256" key="1">
    <source>
        <dbReference type="SAM" id="Coils"/>
    </source>
</evidence>
<proteinExistence type="predicted"/>
<name>A0A401GWM9_9APHY</name>
<organism evidence="4 5">
    <name type="scientific">Sparassis crispa</name>
    <dbReference type="NCBI Taxonomy" id="139825"/>
    <lineage>
        <taxon>Eukaryota</taxon>
        <taxon>Fungi</taxon>
        <taxon>Dikarya</taxon>
        <taxon>Basidiomycota</taxon>
        <taxon>Agaricomycotina</taxon>
        <taxon>Agaricomycetes</taxon>
        <taxon>Polyporales</taxon>
        <taxon>Sparassidaceae</taxon>
        <taxon>Sparassis</taxon>
    </lineage>
</organism>
<protein>
    <recommendedName>
        <fullName evidence="3">DUF6697 domain-containing protein</fullName>
    </recommendedName>
</protein>